<dbReference type="PANTHER" id="PTHR47660">
    <property type="entry name" value="TRANSCRIPTION FACTOR WITH C2H2 AND ZN(2)-CYS(6) DNA BINDING DOMAIN (EUROFUNG)-RELATED-RELATED"/>
    <property type="match status" value="1"/>
</dbReference>
<gene>
    <name evidence="8" type="ORF">LTR84_006997</name>
</gene>
<feature type="region of interest" description="Disordered" evidence="6">
    <location>
        <begin position="81"/>
        <end position="113"/>
    </location>
</feature>
<comment type="caution">
    <text evidence="8">The sequence shown here is derived from an EMBL/GenBank/DDBJ whole genome shotgun (WGS) entry which is preliminary data.</text>
</comment>
<dbReference type="Proteomes" id="UP001358417">
    <property type="component" value="Unassembled WGS sequence"/>
</dbReference>
<feature type="compositionally biased region" description="Basic and acidic residues" evidence="6">
    <location>
        <begin position="85"/>
        <end position="95"/>
    </location>
</feature>
<dbReference type="InterPro" id="IPR007219">
    <property type="entry name" value="XnlR_reg_dom"/>
</dbReference>
<keyword evidence="5" id="KW-0539">Nucleus</keyword>
<evidence type="ECO:0000256" key="4">
    <source>
        <dbReference type="ARBA" id="ARBA00023163"/>
    </source>
</evidence>
<protein>
    <recommendedName>
        <fullName evidence="7">Xylanolytic transcriptional activator regulatory domain-containing protein</fullName>
    </recommendedName>
</protein>
<proteinExistence type="predicted"/>
<dbReference type="RefSeq" id="XP_064702622.1">
    <property type="nucleotide sequence ID" value="XM_064850553.1"/>
</dbReference>
<keyword evidence="9" id="KW-1185">Reference proteome</keyword>
<dbReference type="CDD" id="cd12148">
    <property type="entry name" value="fungal_TF_MHR"/>
    <property type="match status" value="1"/>
</dbReference>
<evidence type="ECO:0000259" key="7">
    <source>
        <dbReference type="Pfam" id="PF04082"/>
    </source>
</evidence>
<evidence type="ECO:0000313" key="9">
    <source>
        <dbReference type="Proteomes" id="UP001358417"/>
    </source>
</evidence>
<dbReference type="GeneID" id="89975165"/>
<dbReference type="GO" id="GO:0006351">
    <property type="term" value="P:DNA-templated transcription"/>
    <property type="evidence" value="ECO:0007669"/>
    <property type="project" value="InterPro"/>
</dbReference>
<organism evidence="8 9">
    <name type="scientific">Exophiala bonariae</name>
    <dbReference type="NCBI Taxonomy" id="1690606"/>
    <lineage>
        <taxon>Eukaryota</taxon>
        <taxon>Fungi</taxon>
        <taxon>Dikarya</taxon>
        <taxon>Ascomycota</taxon>
        <taxon>Pezizomycotina</taxon>
        <taxon>Eurotiomycetes</taxon>
        <taxon>Chaetothyriomycetidae</taxon>
        <taxon>Chaetothyriales</taxon>
        <taxon>Herpotrichiellaceae</taxon>
        <taxon>Exophiala</taxon>
    </lineage>
</organism>
<dbReference type="Pfam" id="PF04082">
    <property type="entry name" value="Fungal_trans"/>
    <property type="match status" value="1"/>
</dbReference>
<keyword evidence="4" id="KW-0804">Transcription</keyword>
<dbReference type="AlphaFoldDB" id="A0AAV9N2I2"/>
<keyword evidence="2" id="KW-0862">Zinc</keyword>
<keyword evidence="3" id="KW-0805">Transcription regulation</keyword>
<dbReference type="PANTHER" id="PTHR47660:SF2">
    <property type="entry name" value="TRANSCRIPTION FACTOR WITH C2H2 AND ZN(2)-CYS(6) DNA BINDING DOMAIN (EUROFUNG)"/>
    <property type="match status" value="1"/>
</dbReference>
<name>A0AAV9N2I2_9EURO</name>
<reference evidence="8 9" key="1">
    <citation type="submission" date="2023-08" db="EMBL/GenBank/DDBJ databases">
        <title>Black Yeasts Isolated from many extreme environments.</title>
        <authorList>
            <person name="Coleine C."/>
            <person name="Stajich J.E."/>
            <person name="Selbmann L."/>
        </authorList>
    </citation>
    <scope>NUCLEOTIDE SEQUENCE [LARGE SCALE GENOMIC DNA]</scope>
    <source>
        <strain evidence="8 9">CCFEE 5792</strain>
    </source>
</reference>
<dbReference type="GO" id="GO:0003677">
    <property type="term" value="F:DNA binding"/>
    <property type="evidence" value="ECO:0007669"/>
    <property type="project" value="InterPro"/>
</dbReference>
<evidence type="ECO:0000256" key="5">
    <source>
        <dbReference type="ARBA" id="ARBA00023242"/>
    </source>
</evidence>
<keyword evidence="1" id="KW-0479">Metal-binding</keyword>
<feature type="domain" description="Xylanolytic transcriptional activator regulatory" evidence="7">
    <location>
        <begin position="190"/>
        <end position="394"/>
    </location>
</feature>
<evidence type="ECO:0000256" key="3">
    <source>
        <dbReference type="ARBA" id="ARBA00023015"/>
    </source>
</evidence>
<accession>A0AAV9N2I2</accession>
<evidence type="ECO:0000256" key="6">
    <source>
        <dbReference type="SAM" id="MobiDB-lite"/>
    </source>
</evidence>
<evidence type="ECO:0000256" key="1">
    <source>
        <dbReference type="ARBA" id="ARBA00022723"/>
    </source>
</evidence>
<sequence length="672" mass="75982">MELDLEMPTGPTQDLLFTGFDNLDFNSNLDWLLETTSSENLQWESSLFDARGFPDGGTFQHHNLSAAQMISLSCTDHSYEPTNAGKKDAASRSEDPFGGLLIPQPQATRSYGDPWPLETPRPPQRHITLPALGTTAQSTVPTDRYYHLKPTSDETCYALQRCIHLPFDHNVLQSLNLEYFPSKEKLDHCIDLYFAHFSPTLAIIHLPTFDPAEDLVVTLAVTCIGACYTEFDGAQAFSTTLSDLIRRLLVFMAEHDHRFVRTRSYLTTRLLQGVHGYCSGSPRLFELSESCRSGLLHHAKCMGIFSLESSQATPSVTSSLDERWRSYIRQETIRRLGWAIYKYDTSVAYLHNNRPFLSCGDMKLKLPGSDDHWQAETAEAWASLHPWSRNMPSTVQLRPLLKSLFDGTAISFEKIQEEDHLSIIILTLLRKLWTLKENRSDPTIDITIQSNYEHERLALLQTIDQMIAPIPNIPDTHTRPEMERLVHRTQLVHVAHLYGAGDLMNLIFPYLRDDTEAEQISIRMEQWAKEDTKRTREVAFHSSQLIGLVRRYPSQMPLQSFIIFHAGVVLACMSTLLPQIDATLRGPSLQLDELGVIPTSGPSRHMDWIDTGGSDKPSLFGIPSLCCPKGRQQVLNQTASLLNRQKSWGMAHSLAKVITSLSTRPVAKKRKT</sequence>
<evidence type="ECO:0000313" key="8">
    <source>
        <dbReference type="EMBL" id="KAK5047055.1"/>
    </source>
</evidence>
<dbReference type="EMBL" id="JAVRRD010000027">
    <property type="protein sequence ID" value="KAK5047055.1"/>
    <property type="molecule type" value="Genomic_DNA"/>
</dbReference>
<dbReference type="GO" id="GO:0008270">
    <property type="term" value="F:zinc ion binding"/>
    <property type="evidence" value="ECO:0007669"/>
    <property type="project" value="InterPro"/>
</dbReference>
<evidence type="ECO:0000256" key="2">
    <source>
        <dbReference type="ARBA" id="ARBA00022833"/>
    </source>
</evidence>